<dbReference type="InterPro" id="IPR013216">
    <property type="entry name" value="Methyltransf_11"/>
</dbReference>
<reference evidence="2" key="1">
    <citation type="journal article" date="2022" name="Cell">
        <title>Design, construction, and in vivo augmentation of a complex gut microbiome.</title>
        <authorList>
            <person name="Cheng A.G."/>
            <person name="Ho P.Y."/>
            <person name="Aranda-Diaz A."/>
            <person name="Jain S."/>
            <person name="Yu F.B."/>
            <person name="Meng X."/>
            <person name="Wang M."/>
            <person name="Iakiviak M."/>
            <person name="Nagashima K."/>
            <person name="Zhao A."/>
            <person name="Murugkar P."/>
            <person name="Patil A."/>
            <person name="Atabakhsh K."/>
            <person name="Weakley A."/>
            <person name="Yan J."/>
            <person name="Brumbaugh A.R."/>
            <person name="Higginbottom S."/>
            <person name="Dimas A."/>
            <person name="Shiver A.L."/>
            <person name="Deutschbauer A."/>
            <person name="Neff N."/>
            <person name="Sonnenburg J.L."/>
            <person name="Huang K.C."/>
            <person name="Fischbach M.A."/>
        </authorList>
    </citation>
    <scope>NUCLEOTIDE SEQUENCE</scope>
    <source>
        <strain evidence="2">DSM 19829</strain>
    </source>
</reference>
<keyword evidence="3" id="KW-1185">Reference proteome</keyword>
<dbReference type="PANTHER" id="PTHR42912">
    <property type="entry name" value="METHYLTRANSFERASE"/>
    <property type="match status" value="1"/>
</dbReference>
<keyword evidence="2" id="KW-0808">Transferase</keyword>
<accession>A0ABY5VFR8</accession>
<evidence type="ECO:0000313" key="3">
    <source>
        <dbReference type="Proteomes" id="UP001060164"/>
    </source>
</evidence>
<dbReference type="Pfam" id="PF08241">
    <property type="entry name" value="Methyltransf_11"/>
    <property type="match status" value="1"/>
</dbReference>
<dbReference type="InterPro" id="IPR029063">
    <property type="entry name" value="SAM-dependent_MTases_sf"/>
</dbReference>
<evidence type="ECO:0000259" key="1">
    <source>
        <dbReference type="Pfam" id="PF08241"/>
    </source>
</evidence>
<evidence type="ECO:0000313" key="2">
    <source>
        <dbReference type="EMBL" id="UWP59222.1"/>
    </source>
</evidence>
<dbReference type="InterPro" id="IPR050508">
    <property type="entry name" value="Methyltransf_Superfamily"/>
</dbReference>
<keyword evidence="2" id="KW-0489">Methyltransferase</keyword>
<sequence>MIRHPGGTAQTKKLLTLSGIRPPARILDLGAGDGDTVALLRSRTFDATGLDLRSDGSTETGDFLNAPYPDQSFDAVISECAMFVSGDRQKAVTEAFRLLRDGGRFLYADVWFEPEADIRSLLEHSGFHITAMEDVTPEWQRYYLNCIWEGTFEKPACEIPKGKCRYYLIVGEKISEYK</sequence>
<dbReference type="GO" id="GO:0008168">
    <property type="term" value="F:methyltransferase activity"/>
    <property type="evidence" value="ECO:0007669"/>
    <property type="project" value="UniProtKB-KW"/>
</dbReference>
<organism evidence="2 3">
    <name type="scientific">Ruminococcus gauvreauii</name>
    <dbReference type="NCBI Taxonomy" id="438033"/>
    <lineage>
        <taxon>Bacteria</taxon>
        <taxon>Bacillati</taxon>
        <taxon>Bacillota</taxon>
        <taxon>Clostridia</taxon>
        <taxon>Eubacteriales</taxon>
        <taxon>Oscillospiraceae</taxon>
        <taxon>Ruminococcus</taxon>
    </lineage>
</organism>
<dbReference type="GO" id="GO:0032259">
    <property type="term" value="P:methylation"/>
    <property type="evidence" value="ECO:0007669"/>
    <property type="project" value="UniProtKB-KW"/>
</dbReference>
<gene>
    <name evidence="2" type="ORF">NQ502_17955</name>
</gene>
<protein>
    <submittedName>
        <fullName evidence="2">Class I SAM-dependent methyltransferase</fullName>
    </submittedName>
</protein>
<dbReference type="SUPFAM" id="SSF53335">
    <property type="entry name" value="S-adenosyl-L-methionine-dependent methyltransferases"/>
    <property type="match status" value="1"/>
</dbReference>
<dbReference type="Gene3D" id="3.40.50.150">
    <property type="entry name" value="Vaccinia Virus protein VP39"/>
    <property type="match status" value="1"/>
</dbReference>
<name>A0ABY5VFR8_9FIRM</name>
<dbReference type="Proteomes" id="UP001060164">
    <property type="component" value="Chromosome"/>
</dbReference>
<feature type="domain" description="Methyltransferase type 11" evidence="1">
    <location>
        <begin position="27"/>
        <end position="106"/>
    </location>
</feature>
<dbReference type="EMBL" id="CP102290">
    <property type="protein sequence ID" value="UWP59222.1"/>
    <property type="molecule type" value="Genomic_DNA"/>
</dbReference>
<dbReference type="RefSeq" id="WP_049898177.1">
    <property type="nucleotide sequence ID" value="NZ_CABLBR010000016.1"/>
</dbReference>
<dbReference type="CDD" id="cd02440">
    <property type="entry name" value="AdoMet_MTases"/>
    <property type="match status" value="1"/>
</dbReference>
<proteinExistence type="predicted"/>